<protein>
    <submittedName>
        <fullName evidence="1">Uncharacterized protein</fullName>
    </submittedName>
</protein>
<dbReference type="Proteomes" id="UP000027442">
    <property type="component" value="Unassembled WGS sequence"/>
</dbReference>
<evidence type="ECO:0000313" key="1">
    <source>
        <dbReference type="EMBL" id="KDR53575.1"/>
    </source>
</evidence>
<dbReference type="RefSeq" id="WP_018966322.1">
    <property type="nucleotide sequence ID" value="NZ_KB899210.1"/>
</dbReference>
<proteinExistence type="predicted"/>
<name>A0A069QL98_HOYLO</name>
<evidence type="ECO:0000313" key="2">
    <source>
        <dbReference type="Proteomes" id="UP000027442"/>
    </source>
</evidence>
<dbReference type="EMBL" id="JNGW01000014">
    <property type="protein sequence ID" value="KDR53575.1"/>
    <property type="molecule type" value="Genomic_DNA"/>
</dbReference>
<sequence>MDVVKRNFFALLRTGAFGEMHYVEPMSAYKWRKLFAVLGVHDVLQYALAGYDKQQYPNVRHIPQPIINDLHSRPQSSFGDKYANSALSNKFLNKRLNSIRENEPHAMDASIESLHALNIIVHNVEEMLNKGVVLRGVVDLGVYLRTMGHKVDFVKLENWLSKLHIETLAQFQGSILIQLLGFEANEVPFTKRTMSDAKKVTLKSVERTEKDTSDKWDFKQNKSLWIHANSSAIKQSMRRSLHYVFYAPIETISNLTYKFAKNLSELEE</sequence>
<organism evidence="1 2">
    <name type="scientific">Hoylesella loescheii DSM 19665 = JCM 12249 = ATCC 15930</name>
    <dbReference type="NCBI Taxonomy" id="1122985"/>
    <lineage>
        <taxon>Bacteria</taxon>
        <taxon>Pseudomonadati</taxon>
        <taxon>Bacteroidota</taxon>
        <taxon>Bacteroidia</taxon>
        <taxon>Bacteroidales</taxon>
        <taxon>Prevotellaceae</taxon>
        <taxon>Hoylesella</taxon>
    </lineage>
</organism>
<dbReference type="AlphaFoldDB" id="A0A069QL98"/>
<keyword evidence="2" id="KW-1185">Reference proteome</keyword>
<gene>
    <name evidence="1" type="ORF">HMPREF1991_00370</name>
</gene>
<dbReference type="HOGENOM" id="CLU_1029967_0_0_10"/>
<comment type="caution">
    <text evidence="1">The sequence shown here is derived from an EMBL/GenBank/DDBJ whole genome shotgun (WGS) entry which is preliminary data.</text>
</comment>
<accession>A0A069QL98</accession>
<reference evidence="1 2" key="1">
    <citation type="submission" date="2013-08" db="EMBL/GenBank/DDBJ databases">
        <authorList>
            <person name="Weinstock G."/>
            <person name="Sodergren E."/>
            <person name="Wylie T."/>
            <person name="Fulton L."/>
            <person name="Fulton R."/>
            <person name="Fronick C."/>
            <person name="O'Laughlin M."/>
            <person name="Godfrey J."/>
            <person name="Miner T."/>
            <person name="Herter B."/>
            <person name="Appelbaum E."/>
            <person name="Cordes M."/>
            <person name="Lek S."/>
            <person name="Wollam A."/>
            <person name="Pepin K.H."/>
            <person name="Palsikar V.B."/>
            <person name="Mitreva M."/>
            <person name="Wilson R.K."/>
        </authorList>
    </citation>
    <scope>NUCLEOTIDE SEQUENCE [LARGE SCALE GENOMIC DNA]</scope>
    <source>
        <strain evidence="1 2">ATCC 15930</strain>
    </source>
</reference>
<dbReference type="PATRIC" id="fig|1122985.7.peg.384"/>